<sequence>MFEGETSTGRFRVPYQISAPQNPRRTNGTVVVEPSHFAVGLGARDAYLGPAFLFSRGFVHAGIGWSTLNNRILDPTVPGTFVEGGFEEEGARVDDEIITEFGRALSRAHKMVGKVPRRYVAGFSDSSYPVLRLIHSGDASGVFDFAMPFTTDTFDPQADIAAGRYTGKVVVLNSEADDSSTLTDQGVAPRQYRFSVVAGTPHVPDVLVDNPAGLPTARSTPATFVPALRAHYLQGHDWIRKGSAPPASTRLKTLGNGTVARDGRGNAITVDRTGRTVPRLPFVELGEARFISGFIGSYEDVWTIQQLGFPDHGAYLGAFDNKVRAYLKAGYILKEDARDMRRRAALCPPKTYTETYRDHYARFVAITPCPTP</sequence>
<organism evidence="2 3">
    <name type="scientific">Streptomyces lateritius</name>
    <dbReference type="NCBI Taxonomy" id="67313"/>
    <lineage>
        <taxon>Bacteria</taxon>
        <taxon>Bacillati</taxon>
        <taxon>Actinomycetota</taxon>
        <taxon>Actinomycetes</taxon>
        <taxon>Kitasatosporales</taxon>
        <taxon>Streptomycetaceae</taxon>
        <taxon>Streptomyces</taxon>
    </lineage>
</organism>
<dbReference type="RefSeq" id="WP_391937650.1">
    <property type="nucleotide sequence ID" value="NZ_JBIBSM010000026.1"/>
</dbReference>
<dbReference type="EMBL" id="JBIBSM010000026">
    <property type="protein sequence ID" value="MFF8280876.1"/>
    <property type="molecule type" value="Genomic_DNA"/>
</dbReference>
<proteinExistence type="predicted"/>
<dbReference type="InterPro" id="IPR045394">
    <property type="entry name" value="Abhydrolase_dom"/>
</dbReference>
<evidence type="ECO:0000259" key="1">
    <source>
        <dbReference type="Pfam" id="PF20091"/>
    </source>
</evidence>
<evidence type="ECO:0000313" key="2">
    <source>
        <dbReference type="EMBL" id="MFF8280876.1"/>
    </source>
</evidence>
<evidence type="ECO:0000313" key="3">
    <source>
        <dbReference type="Proteomes" id="UP001603013"/>
    </source>
</evidence>
<accession>A0ABW6YLW6</accession>
<comment type="caution">
    <text evidence="2">The sequence shown here is derived from an EMBL/GenBank/DDBJ whole genome shotgun (WGS) entry which is preliminary data.</text>
</comment>
<gene>
    <name evidence="2" type="ORF">ACF05T_33245</name>
</gene>
<keyword evidence="2" id="KW-0378">Hydrolase</keyword>
<feature type="domain" description="Alpha/beta hydrolase" evidence="1">
    <location>
        <begin position="17"/>
        <end position="341"/>
    </location>
</feature>
<dbReference type="GO" id="GO:0016787">
    <property type="term" value="F:hydrolase activity"/>
    <property type="evidence" value="ECO:0007669"/>
    <property type="project" value="UniProtKB-KW"/>
</dbReference>
<dbReference type="Pfam" id="PF20091">
    <property type="entry name" value="Abhydrolase_10"/>
    <property type="match status" value="1"/>
</dbReference>
<reference evidence="2 3" key="1">
    <citation type="submission" date="2024-10" db="EMBL/GenBank/DDBJ databases">
        <title>The Natural Products Discovery Center: Release of the First 8490 Sequenced Strains for Exploring Actinobacteria Biosynthetic Diversity.</title>
        <authorList>
            <person name="Kalkreuter E."/>
            <person name="Kautsar S.A."/>
            <person name="Yang D."/>
            <person name="Bader C.D."/>
            <person name="Teijaro C.N."/>
            <person name="Fluegel L."/>
            <person name="Davis C.M."/>
            <person name="Simpson J.R."/>
            <person name="Lauterbach L."/>
            <person name="Steele A.D."/>
            <person name="Gui C."/>
            <person name="Meng S."/>
            <person name="Li G."/>
            <person name="Viehrig K."/>
            <person name="Ye F."/>
            <person name="Su P."/>
            <person name="Kiefer A.F."/>
            <person name="Nichols A."/>
            <person name="Cepeda A.J."/>
            <person name="Yan W."/>
            <person name="Fan B."/>
            <person name="Jiang Y."/>
            <person name="Adhikari A."/>
            <person name="Zheng C.-J."/>
            <person name="Schuster L."/>
            <person name="Cowan T.M."/>
            <person name="Smanski M.J."/>
            <person name="Chevrette M.G."/>
            <person name="De Carvalho L.P.S."/>
            <person name="Shen B."/>
        </authorList>
    </citation>
    <scope>NUCLEOTIDE SEQUENCE [LARGE SCALE GENOMIC DNA]</scope>
    <source>
        <strain evidence="2 3">NPDC015755</strain>
    </source>
</reference>
<protein>
    <submittedName>
        <fullName evidence="2">Alpha/beta hydrolase domain-containing protein</fullName>
    </submittedName>
</protein>
<dbReference type="Proteomes" id="UP001603013">
    <property type="component" value="Unassembled WGS sequence"/>
</dbReference>
<keyword evidence="3" id="KW-1185">Reference proteome</keyword>
<name>A0ABW6YLW6_9ACTN</name>